<name>A0ABU6ZTW3_9FABA</name>
<gene>
    <name evidence="2" type="ORF">PIB30_093774</name>
</gene>
<dbReference type="EMBL" id="JASCZI010273885">
    <property type="protein sequence ID" value="MED6225443.1"/>
    <property type="molecule type" value="Genomic_DNA"/>
</dbReference>
<evidence type="ECO:0000256" key="1">
    <source>
        <dbReference type="SAM" id="MobiDB-lite"/>
    </source>
</evidence>
<sequence length="137" mass="14955">MGSFARRPGATISGGPQSLHTGTASGTTGGPEIIRFRSCPPTTPVSQPRNTLTDGWLPVVVNPRGAQMPDDVPPAATQERDPIVLPRDAPARERRAQMQRLDIRGRVSARPQTGGRMRSRAETMLTRRLSTVNMRKF</sequence>
<protein>
    <submittedName>
        <fullName evidence="2">Uncharacterized protein</fullName>
    </submittedName>
</protein>
<proteinExistence type="predicted"/>
<comment type="caution">
    <text evidence="2">The sequence shown here is derived from an EMBL/GenBank/DDBJ whole genome shotgun (WGS) entry which is preliminary data.</text>
</comment>
<keyword evidence="3" id="KW-1185">Reference proteome</keyword>
<dbReference type="Proteomes" id="UP001341840">
    <property type="component" value="Unassembled WGS sequence"/>
</dbReference>
<accession>A0ABU6ZTW3</accession>
<evidence type="ECO:0000313" key="2">
    <source>
        <dbReference type="EMBL" id="MED6225443.1"/>
    </source>
</evidence>
<evidence type="ECO:0000313" key="3">
    <source>
        <dbReference type="Proteomes" id="UP001341840"/>
    </source>
</evidence>
<feature type="compositionally biased region" description="Polar residues" evidence="1">
    <location>
        <begin position="44"/>
        <end position="53"/>
    </location>
</feature>
<feature type="compositionally biased region" description="Polar residues" evidence="1">
    <location>
        <begin position="14"/>
        <end position="26"/>
    </location>
</feature>
<reference evidence="2 3" key="1">
    <citation type="journal article" date="2023" name="Plants (Basel)">
        <title>Bridging the Gap: Combining Genomics and Transcriptomics Approaches to Understand Stylosanthes scabra, an Orphan Legume from the Brazilian Caatinga.</title>
        <authorList>
            <person name="Ferreira-Neto J.R.C."/>
            <person name="da Silva M.D."/>
            <person name="Binneck E."/>
            <person name="de Melo N.F."/>
            <person name="da Silva R.H."/>
            <person name="de Melo A.L.T.M."/>
            <person name="Pandolfi V."/>
            <person name="Bustamante F.O."/>
            <person name="Brasileiro-Vidal A.C."/>
            <person name="Benko-Iseppon A.M."/>
        </authorList>
    </citation>
    <scope>NUCLEOTIDE SEQUENCE [LARGE SCALE GENOMIC DNA]</scope>
    <source>
        <tissue evidence="2">Leaves</tissue>
    </source>
</reference>
<feature type="region of interest" description="Disordered" evidence="1">
    <location>
        <begin position="1"/>
        <end position="54"/>
    </location>
</feature>
<organism evidence="2 3">
    <name type="scientific">Stylosanthes scabra</name>
    <dbReference type="NCBI Taxonomy" id="79078"/>
    <lineage>
        <taxon>Eukaryota</taxon>
        <taxon>Viridiplantae</taxon>
        <taxon>Streptophyta</taxon>
        <taxon>Embryophyta</taxon>
        <taxon>Tracheophyta</taxon>
        <taxon>Spermatophyta</taxon>
        <taxon>Magnoliopsida</taxon>
        <taxon>eudicotyledons</taxon>
        <taxon>Gunneridae</taxon>
        <taxon>Pentapetalae</taxon>
        <taxon>rosids</taxon>
        <taxon>fabids</taxon>
        <taxon>Fabales</taxon>
        <taxon>Fabaceae</taxon>
        <taxon>Papilionoideae</taxon>
        <taxon>50 kb inversion clade</taxon>
        <taxon>dalbergioids sensu lato</taxon>
        <taxon>Dalbergieae</taxon>
        <taxon>Pterocarpus clade</taxon>
        <taxon>Stylosanthes</taxon>
    </lineage>
</organism>